<evidence type="ECO:0000259" key="2">
    <source>
        <dbReference type="Pfam" id="PF25545"/>
    </source>
</evidence>
<evidence type="ECO:0000313" key="3">
    <source>
        <dbReference type="EMBL" id="KAF2123722.1"/>
    </source>
</evidence>
<organism evidence="3 4">
    <name type="scientific">Dothidotthia symphoricarpi CBS 119687</name>
    <dbReference type="NCBI Taxonomy" id="1392245"/>
    <lineage>
        <taxon>Eukaryota</taxon>
        <taxon>Fungi</taxon>
        <taxon>Dikarya</taxon>
        <taxon>Ascomycota</taxon>
        <taxon>Pezizomycotina</taxon>
        <taxon>Dothideomycetes</taxon>
        <taxon>Pleosporomycetidae</taxon>
        <taxon>Pleosporales</taxon>
        <taxon>Dothidotthiaceae</taxon>
        <taxon>Dothidotthia</taxon>
    </lineage>
</organism>
<sequence>MYGSTCLSADQLAELYLYAHDLLREQFVNGEIPDSICGRPDKTGRVCESQAKPQLPHKRRRISLSEASSSSRRLGPCQHPLAPRTPESDPIDEHAPSRAVNEQEQEQRVWSARAQSIFDWAHDVAASGDMPDRASQRRAHKASLRARSASPTKKSPEYRQNGMARAHVYVDHVFDPPADIDALRCYILGDGYMTALEGIPAEMRDRVGDVANEYMHHCRELARDAKGEAEWKSALLEGPFRRLIRLLGRDSLATSASDKPWRPELKPRPPTLRDLLSFSTPRLDPTSSLPATAPAGFNFTSPPPPTDPSETTTTATKSTTLSTNDPDPSSPLTTPKPDIFVGLARPSFNEIHQLVQQGLHFPFLLVEAKGLTASGNMMGAENQAAVGGACAINILEALQRIEPDFRPSRIVFSISTEGPLHQLFIHYHIDGRYHMVVHRAWRVTLQRDCTEFVIALARIIQWGAGEFCSPCLPSHSRSSPQLVARSPQPAVPSRYAQSNNLTPFDWEQSHDHLKFALIRPGCNPQPTTLRPNAVAHTEHKSLQLTACMSHVASRISRIAAHNRNHLLNMSAANMRSTHFLTAAIETQYASALRPILSSNFPWSMNGAGSL</sequence>
<protein>
    <recommendedName>
        <fullName evidence="2">DUF7924 domain-containing protein</fullName>
    </recommendedName>
</protein>
<feature type="compositionally biased region" description="Low complexity" evidence="1">
    <location>
        <begin position="64"/>
        <end position="73"/>
    </location>
</feature>
<evidence type="ECO:0000256" key="1">
    <source>
        <dbReference type="SAM" id="MobiDB-lite"/>
    </source>
</evidence>
<feature type="compositionally biased region" description="Polar residues" evidence="1">
    <location>
        <begin position="277"/>
        <end position="290"/>
    </location>
</feature>
<feature type="region of interest" description="Disordered" evidence="1">
    <location>
        <begin position="127"/>
        <end position="158"/>
    </location>
</feature>
<feature type="region of interest" description="Disordered" evidence="1">
    <location>
        <begin position="40"/>
        <end position="108"/>
    </location>
</feature>
<dbReference type="GeneID" id="54413597"/>
<feature type="domain" description="DUF7924" evidence="2">
    <location>
        <begin position="329"/>
        <end position="432"/>
    </location>
</feature>
<dbReference type="RefSeq" id="XP_033518116.1">
    <property type="nucleotide sequence ID" value="XM_033673165.1"/>
</dbReference>
<feature type="region of interest" description="Disordered" evidence="1">
    <location>
        <begin position="254"/>
        <end position="336"/>
    </location>
</feature>
<gene>
    <name evidence="3" type="ORF">P153DRAFT_435691</name>
</gene>
<dbReference type="AlphaFoldDB" id="A0A6A5ZVG6"/>
<dbReference type="OrthoDB" id="5372703at2759"/>
<dbReference type="InterPro" id="IPR057684">
    <property type="entry name" value="DUF7924"/>
</dbReference>
<dbReference type="Pfam" id="PF25545">
    <property type="entry name" value="DUF7924"/>
    <property type="match status" value="1"/>
</dbReference>
<keyword evidence="4" id="KW-1185">Reference proteome</keyword>
<name>A0A6A5ZVG6_9PLEO</name>
<reference evidence="3" key="1">
    <citation type="journal article" date="2020" name="Stud. Mycol.">
        <title>101 Dothideomycetes genomes: a test case for predicting lifestyles and emergence of pathogens.</title>
        <authorList>
            <person name="Haridas S."/>
            <person name="Albert R."/>
            <person name="Binder M."/>
            <person name="Bloem J."/>
            <person name="Labutti K."/>
            <person name="Salamov A."/>
            <person name="Andreopoulos B."/>
            <person name="Baker S."/>
            <person name="Barry K."/>
            <person name="Bills G."/>
            <person name="Bluhm B."/>
            <person name="Cannon C."/>
            <person name="Castanera R."/>
            <person name="Culley D."/>
            <person name="Daum C."/>
            <person name="Ezra D."/>
            <person name="Gonzalez J."/>
            <person name="Henrissat B."/>
            <person name="Kuo A."/>
            <person name="Liang C."/>
            <person name="Lipzen A."/>
            <person name="Lutzoni F."/>
            <person name="Magnuson J."/>
            <person name="Mondo S."/>
            <person name="Nolan M."/>
            <person name="Ohm R."/>
            <person name="Pangilinan J."/>
            <person name="Park H.-J."/>
            <person name="Ramirez L."/>
            <person name="Alfaro M."/>
            <person name="Sun H."/>
            <person name="Tritt A."/>
            <person name="Yoshinaga Y."/>
            <person name="Zwiers L.-H."/>
            <person name="Turgeon B."/>
            <person name="Goodwin S."/>
            <person name="Spatafora J."/>
            <person name="Crous P."/>
            <person name="Grigoriev I."/>
        </authorList>
    </citation>
    <scope>NUCLEOTIDE SEQUENCE</scope>
    <source>
        <strain evidence="3">CBS 119687</strain>
    </source>
</reference>
<dbReference type="Proteomes" id="UP000799771">
    <property type="component" value="Unassembled WGS sequence"/>
</dbReference>
<feature type="compositionally biased region" description="Low complexity" evidence="1">
    <location>
        <begin position="308"/>
        <end position="323"/>
    </location>
</feature>
<dbReference type="EMBL" id="ML977522">
    <property type="protein sequence ID" value="KAF2123722.1"/>
    <property type="molecule type" value="Genomic_DNA"/>
</dbReference>
<evidence type="ECO:0000313" key="4">
    <source>
        <dbReference type="Proteomes" id="UP000799771"/>
    </source>
</evidence>
<proteinExistence type="predicted"/>
<accession>A0A6A5ZVG6</accession>
<feature type="compositionally biased region" description="Polar residues" evidence="1">
    <location>
        <begin position="324"/>
        <end position="333"/>
    </location>
</feature>